<keyword evidence="3" id="KW-1185">Reference proteome</keyword>
<organism evidence="2 3">
    <name type="scientific">Tolypocladium ophioglossoides (strain CBS 100239)</name>
    <name type="common">Snaketongue truffleclub</name>
    <name type="synonym">Elaphocordyceps ophioglossoides</name>
    <dbReference type="NCBI Taxonomy" id="1163406"/>
    <lineage>
        <taxon>Eukaryota</taxon>
        <taxon>Fungi</taxon>
        <taxon>Dikarya</taxon>
        <taxon>Ascomycota</taxon>
        <taxon>Pezizomycotina</taxon>
        <taxon>Sordariomycetes</taxon>
        <taxon>Hypocreomycetidae</taxon>
        <taxon>Hypocreales</taxon>
        <taxon>Ophiocordycipitaceae</taxon>
        <taxon>Tolypocladium</taxon>
    </lineage>
</organism>
<accession>A0A0L0MXD8</accession>
<comment type="caution">
    <text evidence="2">The sequence shown here is derived from an EMBL/GenBank/DDBJ whole genome shotgun (WGS) entry which is preliminary data.</text>
</comment>
<gene>
    <name evidence="2" type="ORF">TOPH_09244</name>
</gene>
<dbReference type="AlphaFoldDB" id="A0A0L0MXD8"/>
<dbReference type="EMBL" id="LFRF01000082">
    <property type="protein sequence ID" value="KND86130.1"/>
    <property type="molecule type" value="Genomic_DNA"/>
</dbReference>
<name>A0A0L0MXD8_TOLOC</name>
<dbReference type="STRING" id="1163406.A0A0L0MXD8"/>
<dbReference type="OrthoDB" id="415706at2759"/>
<evidence type="ECO:0000313" key="2">
    <source>
        <dbReference type="EMBL" id="KND86130.1"/>
    </source>
</evidence>
<evidence type="ECO:0000313" key="3">
    <source>
        <dbReference type="Proteomes" id="UP000036947"/>
    </source>
</evidence>
<proteinExistence type="predicted"/>
<evidence type="ECO:0000256" key="1">
    <source>
        <dbReference type="SAM" id="MobiDB-lite"/>
    </source>
</evidence>
<sequence length="130" mass="14913">MTKIRNIQDMDNPERSRYFRVIDQLRGFGISEDLPLPQASHPRKIRAQSSNTHCPSSLDDETQKNRSLEFDMHLDVNELSGSKFTWILDEAAKFMGLPNSDDQDIETSTKRFSADILRIDTSGPDQHPLH</sequence>
<dbReference type="Proteomes" id="UP000036947">
    <property type="component" value="Unassembled WGS sequence"/>
</dbReference>
<reference evidence="2 3" key="1">
    <citation type="journal article" date="2015" name="BMC Genomics">
        <title>The genome of the truffle-parasite Tolypocladium ophioglossoides and the evolution of antifungal peptaibiotics.</title>
        <authorList>
            <person name="Quandt C.A."/>
            <person name="Bushley K.E."/>
            <person name="Spatafora J.W."/>
        </authorList>
    </citation>
    <scope>NUCLEOTIDE SEQUENCE [LARGE SCALE GENOMIC DNA]</scope>
    <source>
        <strain evidence="2 3">CBS 100239</strain>
    </source>
</reference>
<protein>
    <submittedName>
        <fullName evidence="2">Uncharacterized protein</fullName>
    </submittedName>
</protein>
<feature type="region of interest" description="Disordered" evidence="1">
    <location>
        <begin position="32"/>
        <end position="62"/>
    </location>
</feature>